<keyword evidence="2" id="KW-1185">Reference proteome</keyword>
<protein>
    <submittedName>
        <fullName evidence="1">Uncharacterized protein</fullName>
    </submittedName>
</protein>
<proteinExistence type="predicted"/>
<dbReference type="OrthoDB" id="711499at2"/>
<dbReference type="Proteomes" id="UP000184109">
    <property type="component" value="Unassembled WGS sequence"/>
</dbReference>
<dbReference type="STRING" id="1195760.SAMN05444281_0143"/>
<organism evidence="1 2">
    <name type="scientific">Wenyingzhuangia marina</name>
    <dbReference type="NCBI Taxonomy" id="1195760"/>
    <lineage>
        <taxon>Bacteria</taxon>
        <taxon>Pseudomonadati</taxon>
        <taxon>Bacteroidota</taxon>
        <taxon>Flavobacteriia</taxon>
        <taxon>Flavobacteriales</taxon>
        <taxon>Flavobacteriaceae</taxon>
        <taxon>Wenyingzhuangia</taxon>
    </lineage>
</organism>
<dbReference type="EMBL" id="FQXQ01000001">
    <property type="protein sequence ID" value="SHH33913.1"/>
    <property type="molecule type" value="Genomic_DNA"/>
</dbReference>
<dbReference type="RefSeq" id="WP_073117762.1">
    <property type="nucleotide sequence ID" value="NZ_BMEN01000005.1"/>
</dbReference>
<dbReference type="AlphaFoldDB" id="A0A1M5S7K7"/>
<evidence type="ECO:0000313" key="2">
    <source>
        <dbReference type="Proteomes" id="UP000184109"/>
    </source>
</evidence>
<sequence>MKIIRACIYPKDVQCITGRSERYGRKLLRDIRAYFGKAEHQFITSEEFAEYSGIDVEIINQYLKQVS</sequence>
<reference evidence="2" key="1">
    <citation type="submission" date="2016-11" db="EMBL/GenBank/DDBJ databases">
        <authorList>
            <person name="Varghese N."/>
            <person name="Submissions S."/>
        </authorList>
    </citation>
    <scope>NUCLEOTIDE SEQUENCE [LARGE SCALE GENOMIC DNA]</scope>
    <source>
        <strain evidence="2">DSM 100572</strain>
    </source>
</reference>
<name>A0A1M5S7K7_9FLAO</name>
<gene>
    <name evidence="1" type="ORF">SAMN05444281_0143</name>
</gene>
<evidence type="ECO:0000313" key="1">
    <source>
        <dbReference type="EMBL" id="SHH33913.1"/>
    </source>
</evidence>
<accession>A0A1M5S7K7</accession>